<reference evidence="1" key="1">
    <citation type="submission" date="2021-02" db="EMBL/GenBank/DDBJ databases">
        <authorList>
            <person name="Dougan E. K."/>
            <person name="Rhodes N."/>
            <person name="Thang M."/>
            <person name="Chan C."/>
        </authorList>
    </citation>
    <scope>NUCLEOTIDE SEQUENCE</scope>
</reference>
<dbReference type="AlphaFoldDB" id="A0A812V498"/>
<comment type="caution">
    <text evidence="1">The sequence shown here is derived from an EMBL/GenBank/DDBJ whole genome shotgun (WGS) entry which is preliminary data.</text>
</comment>
<protein>
    <submittedName>
        <fullName evidence="1">Uncharacterized protein</fullName>
    </submittedName>
</protein>
<accession>A0A812V498</accession>
<gene>
    <name evidence="1" type="ORF">SNAT2548_LOCUS34428</name>
</gene>
<dbReference type="EMBL" id="CAJNDS010002808">
    <property type="protein sequence ID" value="CAE7605341.1"/>
    <property type="molecule type" value="Genomic_DNA"/>
</dbReference>
<proteinExistence type="predicted"/>
<evidence type="ECO:0000313" key="1">
    <source>
        <dbReference type="EMBL" id="CAE7605341.1"/>
    </source>
</evidence>
<name>A0A812V498_9DINO</name>
<keyword evidence="2" id="KW-1185">Reference proteome</keyword>
<organism evidence="1 2">
    <name type="scientific">Symbiodinium natans</name>
    <dbReference type="NCBI Taxonomy" id="878477"/>
    <lineage>
        <taxon>Eukaryota</taxon>
        <taxon>Sar</taxon>
        <taxon>Alveolata</taxon>
        <taxon>Dinophyceae</taxon>
        <taxon>Suessiales</taxon>
        <taxon>Symbiodiniaceae</taxon>
        <taxon>Symbiodinium</taxon>
    </lineage>
</organism>
<evidence type="ECO:0000313" key="2">
    <source>
        <dbReference type="Proteomes" id="UP000604046"/>
    </source>
</evidence>
<dbReference type="Proteomes" id="UP000604046">
    <property type="component" value="Unassembled WGS sequence"/>
</dbReference>
<sequence>MGDGSADPNFPGWGLDGRALHEKLPPSMWCVTPQDLRFLRQEVRQAIDQRMVMPIIEPVFDDERPDPFSPEDETIGPNMYNLTDNYIKPLTLDAGRMSWALLRNPEGLPCDLFITHAWQAPIETAPFCSGGGGDLGHWGRCRILLECSRQSCCRSSRDV</sequence>